<feature type="compositionally biased region" description="Basic residues" evidence="3">
    <location>
        <begin position="427"/>
        <end position="436"/>
    </location>
</feature>
<protein>
    <submittedName>
        <fullName evidence="4">Plasmid recombination enzyme</fullName>
    </submittedName>
</protein>
<evidence type="ECO:0000313" key="5">
    <source>
        <dbReference type="Proteomes" id="UP000095350"/>
    </source>
</evidence>
<dbReference type="GO" id="GO:0006310">
    <property type="term" value="P:DNA recombination"/>
    <property type="evidence" value="ECO:0007669"/>
    <property type="project" value="InterPro"/>
</dbReference>
<reference evidence="4 5" key="1">
    <citation type="submission" date="2015-09" db="EMBL/GenBank/DDBJ databases">
        <authorList>
            <consortium name="Pathogen Informatics"/>
        </authorList>
    </citation>
    <scope>NUCLEOTIDE SEQUENCE [LARGE SCALE GENOMIC DNA]</scope>
    <source>
        <strain evidence="4 5">2789STDY5834960</strain>
    </source>
</reference>
<dbReference type="Pfam" id="PF01076">
    <property type="entry name" value="Mob_Pre"/>
    <property type="match status" value="1"/>
</dbReference>
<dbReference type="RefSeq" id="WP_055193858.1">
    <property type="nucleotide sequence ID" value="NZ_CABIYH010000008.1"/>
</dbReference>
<dbReference type="EMBL" id="CYXZ01000008">
    <property type="protein sequence ID" value="CUM96949.1"/>
    <property type="molecule type" value="Genomic_DNA"/>
</dbReference>
<organism evidence="4 5">
    <name type="scientific">Roseburia intestinalis</name>
    <dbReference type="NCBI Taxonomy" id="166486"/>
    <lineage>
        <taxon>Bacteria</taxon>
        <taxon>Bacillati</taxon>
        <taxon>Bacillota</taxon>
        <taxon>Clostridia</taxon>
        <taxon>Lachnospirales</taxon>
        <taxon>Lachnospiraceae</taxon>
        <taxon>Roseburia</taxon>
    </lineage>
</organism>
<dbReference type="STRING" id="166486.ERS852572_01329"/>
<comment type="similarity">
    <text evidence="1">Belongs to the plasmid mobilization pre family.</text>
</comment>
<feature type="coiled-coil region" evidence="2">
    <location>
        <begin position="236"/>
        <end position="277"/>
    </location>
</feature>
<feature type="coiled-coil region" evidence="2">
    <location>
        <begin position="343"/>
        <end position="370"/>
    </location>
</feature>
<keyword evidence="2" id="KW-0175">Coiled coil</keyword>
<sequence>MNRRKKVKRLGAKTISFPKGKGHLTHNNREFISNNVVPERTAWNRIYIQESLEQAYEKCFGQALMEYNAGQKRQDRRKENYLKEIENSGNKEKTFYENIVQIGKKDDTPVVGADGKLTEEAKAAIEILEQYAKTFQERNPNLYLFNCVMHLDEATPYLHIDYIPVANGYKTGMKTRNSLTKALQQMGFAKAVSKKENETVAWQQRERAYLTELCQEKGIDVEVLGIQRDNLTLPEYKAAMRKVEKLEHQAVEIEENNQRLVEQAEKLVDQIAKLDEKEKDNKNVLKKYDLRADTLKTIAKETEKDTKKLKSAAIPVSNIFGSEEYVKVKKSDWEKIIDAFGRAVSRNKLLEKYEKKIVALEKKVSDVNGLLDKMKQFISTRGLGEAFAEFVKSLEPKTMKERLTEKQKVVKKQTQQKSMHTQEHGTLRKHNISTEL</sequence>
<evidence type="ECO:0000256" key="2">
    <source>
        <dbReference type="SAM" id="Coils"/>
    </source>
</evidence>
<evidence type="ECO:0000256" key="3">
    <source>
        <dbReference type="SAM" id="MobiDB-lite"/>
    </source>
</evidence>
<proteinExistence type="inferred from homology"/>
<dbReference type="InterPro" id="IPR001668">
    <property type="entry name" value="Mob_Pre"/>
</dbReference>
<dbReference type="AlphaFoldDB" id="A0A173T4J2"/>
<dbReference type="PaxDb" id="166486-ERS852572_01329"/>
<feature type="region of interest" description="Disordered" evidence="3">
    <location>
        <begin position="404"/>
        <end position="436"/>
    </location>
</feature>
<dbReference type="Proteomes" id="UP000095350">
    <property type="component" value="Unassembled WGS sequence"/>
</dbReference>
<dbReference type="GO" id="GO:0003677">
    <property type="term" value="F:DNA binding"/>
    <property type="evidence" value="ECO:0007669"/>
    <property type="project" value="InterPro"/>
</dbReference>
<evidence type="ECO:0000313" key="4">
    <source>
        <dbReference type="EMBL" id="CUM96949.1"/>
    </source>
</evidence>
<dbReference type="Gene3D" id="3.30.930.30">
    <property type="match status" value="1"/>
</dbReference>
<dbReference type="OrthoDB" id="9800759at2"/>
<evidence type="ECO:0000256" key="1">
    <source>
        <dbReference type="ARBA" id="ARBA00010657"/>
    </source>
</evidence>
<accession>A0A173T4J2</accession>
<gene>
    <name evidence="4" type="ORF">ERS852572_01329</name>
</gene>
<name>A0A173T4J2_9FIRM</name>